<keyword evidence="10" id="KW-1185">Reference proteome</keyword>
<feature type="transmembrane region" description="Helical" evidence="7">
    <location>
        <begin position="392"/>
        <end position="412"/>
    </location>
</feature>
<dbReference type="PANTHER" id="PTHR23501:SF193">
    <property type="entry name" value="MULTIDRUG TRANSPORTER, PUTATIVE (AFU_ORTHOLOGUE AFUA_8G00940)-RELATED"/>
    <property type="match status" value="1"/>
</dbReference>
<feature type="transmembrane region" description="Helical" evidence="7">
    <location>
        <begin position="185"/>
        <end position="212"/>
    </location>
</feature>
<evidence type="ECO:0000313" key="10">
    <source>
        <dbReference type="Proteomes" id="UP000258309"/>
    </source>
</evidence>
<dbReference type="Gene3D" id="1.20.1720.10">
    <property type="entry name" value="Multidrug resistance protein D"/>
    <property type="match status" value="1"/>
</dbReference>
<dbReference type="OMA" id="CFWIFLP"/>
<feature type="transmembrane region" description="Helical" evidence="7">
    <location>
        <begin position="127"/>
        <end position="147"/>
    </location>
</feature>
<gene>
    <name evidence="9" type="ORF">B7463_g1535</name>
</gene>
<keyword evidence="4 7" id="KW-1133">Transmembrane helix</keyword>
<comment type="similarity">
    <text evidence="2">Belongs to the major facilitator superfamily. TCR/Tet family.</text>
</comment>
<feature type="transmembrane region" description="Helical" evidence="7">
    <location>
        <begin position="153"/>
        <end position="178"/>
    </location>
</feature>
<dbReference type="Proteomes" id="UP000258309">
    <property type="component" value="Unassembled WGS sequence"/>
</dbReference>
<feature type="transmembrane region" description="Helical" evidence="7">
    <location>
        <begin position="60"/>
        <end position="88"/>
    </location>
</feature>
<proteinExistence type="inferred from homology"/>
<evidence type="ECO:0000256" key="7">
    <source>
        <dbReference type="SAM" id="Phobius"/>
    </source>
</evidence>
<dbReference type="Gene3D" id="1.20.1250.20">
    <property type="entry name" value="MFS general substrate transporter like domains"/>
    <property type="match status" value="1"/>
</dbReference>
<keyword evidence="5 7" id="KW-0472">Membrane</keyword>
<dbReference type="PANTHER" id="PTHR23501">
    <property type="entry name" value="MAJOR FACILITATOR SUPERFAMILY"/>
    <property type="match status" value="1"/>
</dbReference>
<dbReference type="Pfam" id="PF07690">
    <property type="entry name" value="MFS_1"/>
    <property type="match status" value="1"/>
</dbReference>
<accession>A0A3E2HMY9</accession>
<evidence type="ECO:0000256" key="6">
    <source>
        <dbReference type="SAM" id="MobiDB-lite"/>
    </source>
</evidence>
<evidence type="ECO:0000256" key="1">
    <source>
        <dbReference type="ARBA" id="ARBA00004141"/>
    </source>
</evidence>
<dbReference type="InterPro" id="IPR036259">
    <property type="entry name" value="MFS_trans_sf"/>
</dbReference>
<sequence length="559" mass="59238">MTASTTARGTPEAAVMSTGTPTKEDINADATHLPSVRDVVQEVKGPTDVSDEVLLHGAPFFVMIASVIMAVFLVALSATVLGTVAPTITSEFHTVKDVGWYASAYLITNCGMAPFTGTLYRMFHLKPLFIIFIGIFELGCLIAATAQSSNVLIIARAISGIGGSGIVTGSITIIAATVPLDRRAFLIGIGMACLAIGQTIGPIIGGLLTTYVSWRWCFYINLPMGAVVVIPLGLFVKLPVTRLTTSKLTVIQRVLSIDLIGFFGFAAACVMFLLGLEWGGDTYPWNSSTVIGLLCGGLAAFACLGGWFVYKGDSALIPPRLMKNRINLALFLTAFLQSGGVYTASYWLPIWFQGIKGASPLSSGIRILPMVISQFITSIICGALVQKTGYYLPEVVGGNALVAAGAALMSTMKPDTTEGQWIGYQILLELGGVTAIQTNIPPEDASIGASYVMFSQYLGGAIFASIAKTVFTSSIRPALLKYAPSVNSNFLVDSGVTNLRDVIPAKDLSGALLAYNEAVDHVFDVQLATACGALVAGFFVGWRKVSRKRSNKKDIETSD</sequence>
<dbReference type="InterPro" id="IPR020846">
    <property type="entry name" value="MFS_dom"/>
</dbReference>
<feature type="non-terminal residue" evidence="9">
    <location>
        <position position="1"/>
    </location>
</feature>
<dbReference type="GO" id="GO:0005886">
    <property type="term" value="C:plasma membrane"/>
    <property type="evidence" value="ECO:0007669"/>
    <property type="project" value="TreeGrafter"/>
</dbReference>
<feature type="region of interest" description="Disordered" evidence="6">
    <location>
        <begin position="1"/>
        <end position="24"/>
    </location>
</feature>
<feature type="transmembrane region" description="Helical" evidence="7">
    <location>
        <begin position="525"/>
        <end position="542"/>
    </location>
</feature>
<dbReference type="SUPFAM" id="SSF103473">
    <property type="entry name" value="MFS general substrate transporter"/>
    <property type="match status" value="1"/>
</dbReference>
<evidence type="ECO:0000313" key="9">
    <source>
        <dbReference type="EMBL" id="RFU34755.1"/>
    </source>
</evidence>
<evidence type="ECO:0000256" key="5">
    <source>
        <dbReference type="ARBA" id="ARBA00023136"/>
    </source>
</evidence>
<evidence type="ECO:0000259" key="8">
    <source>
        <dbReference type="PROSITE" id="PS50850"/>
    </source>
</evidence>
<dbReference type="OrthoDB" id="10021397at2759"/>
<protein>
    <recommendedName>
        <fullName evidence="8">Major facilitator superfamily (MFS) profile domain-containing protein</fullName>
    </recommendedName>
</protein>
<feature type="transmembrane region" description="Helical" evidence="7">
    <location>
        <begin position="218"/>
        <end position="238"/>
    </location>
</feature>
<evidence type="ECO:0000256" key="3">
    <source>
        <dbReference type="ARBA" id="ARBA00022692"/>
    </source>
</evidence>
<dbReference type="GO" id="GO:0022857">
    <property type="term" value="F:transmembrane transporter activity"/>
    <property type="evidence" value="ECO:0007669"/>
    <property type="project" value="InterPro"/>
</dbReference>
<organism evidence="9 10">
    <name type="scientific">Scytalidium lignicola</name>
    <name type="common">Hyphomycete</name>
    <dbReference type="NCBI Taxonomy" id="5539"/>
    <lineage>
        <taxon>Eukaryota</taxon>
        <taxon>Fungi</taxon>
        <taxon>Dikarya</taxon>
        <taxon>Ascomycota</taxon>
        <taxon>Pezizomycotina</taxon>
        <taxon>Leotiomycetes</taxon>
        <taxon>Leotiomycetes incertae sedis</taxon>
        <taxon>Scytalidium</taxon>
    </lineage>
</organism>
<feature type="transmembrane region" description="Helical" evidence="7">
    <location>
        <begin position="259"/>
        <end position="278"/>
    </location>
</feature>
<evidence type="ECO:0000256" key="4">
    <source>
        <dbReference type="ARBA" id="ARBA00022989"/>
    </source>
</evidence>
<name>A0A3E2HMY9_SCYLI</name>
<dbReference type="PROSITE" id="PS50850">
    <property type="entry name" value="MFS"/>
    <property type="match status" value="1"/>
</dbReference>
<dbReference type="EMBL" id="NCSJ02000016">
    <property type="protein sequence ID" value="RFU34755.1"/>
    <property type="molecule type" value="Genomic_DNA"/>
</dbReference>
<feature type="transmembrane region" description="Helical" evidence="7">
    <location>
        <begin position="364"/>
        <end position="385"/>
    </location>
</feature>
<feature type="transmembrane region" description="Helical" evidence="7">
    <location>
        <begin position="330"/>
        <end position="352"/>
    </location>
</feature>
<dbReference type="AlphaFoldDB" id="A0A3E2HMY9"/>
<comment type="subcellular location">
    <subcellularLocation>
        <location evidence="1">Membrane</location>
        <topology evidence="1">Multi-pass membrane protein</topology>
    </subcellularLocation>
</comment>
<feature type="non-terminal residue" evidence="9">
    <location>
        <position position="559"/>
    </location>
</feature>
<evidence type="ECO:0000256" key="2">
    <source>
        <dbReference type="ARBA" id="ARBA00007520"/>
    </source>
</evidence>
<dbReference type="CDD" id="cd17502">
    <property type="entry name" value="MFS_Azr1_MDR_like"/>
    <property type="match status" value="1"/>
</dbReference>
<keyword evidence="3 7" id="KW-0812">Transmembrane</keyword>
<dbReference type="InterPro" id="IPR011701">
    <property type="entry name" value="MFS"/>
</dbReference>
<feature type="transmembrane region" description="Helical" evidence="7">
    <location>
        <begin position="100"/>
        <end position="120"/>
    </location>
</feature>
<feature type="transmembrane region" description="Helical" evidence="7">
    <location>
        <begin position="290"/>
        <end position="310"/>
    </location>
</feature>
<feature type="domain" description="Major facilitator superfamily (MFS) profile" evidence="8">
    <location>
        <begin position="63"/>
        <end position="559"/>
    </location>
</feature>
<comment type="caution">
    <text evidence="9">The sequence shown here is derived from an EMBL/GenBank/DDBJ whole genome shotgun (WGS) entry which is preliminary data.</text>
</comment>
<reference evidence="9 10" key="1">
    <citation type="submission" date="2018-05" db="EMBL/GenBank/DDBJ databases">
        <title>Draft genome sequence of Scytalidium lignicola DSM 105466, a ubiquitous saprotrophic fungus.</title>
        <authorList>
            <person name="Buettner E."/>
            <person name="Gebauer A.M."/>
            <person name="Hofrichter M."/>
            <person name="Liers C."/>
            <person name="Kellner H."/>
        </authorList>
    </citation>
    <scope>NUCLEOTIDE SEQUENCE [LARGE SCALE GENOMIC DNA]</scope>
    <source>
        <strain evidence="9 10">DSM 105466</strain>
    </source>
</reference>